<protein>
    <submittedName>
        <fullName evidence="1">S-adenosyl methyltransferase</fullName>
    </submittedName>
</protein>
<dbReference type="InterPro" id="IPR029063">
    <property type="entry name" value="SAM-dependent_MTases_sf"/>
</dbReference>
<dbReference type="RefSeq" id="WP_051187737.1">
    <property type="nucleotide sequence ID" value="NZ_QJKF01000026.1"/>
</dbReference>
<comment type="caution">
    <text evidence="1">The sequence shown here is derived from an EMBL/GenBank/DDBJ whole genome shotgun (WGS) entry which is preliminary data.</text>
</comment>
<dbReference type="GO" id="GO:0008168">
    <property type="term" value="F:methyltransferase activity"/>
    <property type="evidence" value="ECO:0007669"/>
    <property type="project" value="UniProtKB-KW"/>
</dbReference>
<dbReference type="AlphaFoldDB" id="A0A318K190"/>
<dbReference type="GO" id="GO:0032259">
    <property type="term" value="P:methylation"/>
    <property type="evidence" value="ECO:0007669"/>
    <property type="project" value="UniProtKB-KW"/>
</dbReference>
<dbReference type="PIRSF" id="PIRSF017393">
    <property type="entry name" value="MTase_SAV2177"/>
    <property type="match status" value="1"/>
</dbReference>
<evidence type="ECO:0000313" key="2">
    <source>
        <dbReference type="Proteomes" id="UP000247569"/>
    </source>
</evidence>
<dbReference type="EMBL" id="QJKF01000026">
    <property type="protein sequence ID" value="PXX53961.1"/>
    <property type="molecule type" value="Genomic_DNA"/>
</dbReference>
<dbReference type="Gene3D" id="3.40.50.150">
    <property type="entry name" value="Vaccinia Virus protein VP39"/>
    <property type="match status" value="1"/>
</dbReference>
<reference evidence="1 2" key="1">
    <citation type="submission" date="2018-05" db="EMBL/GenBank/DDBJ databases">
        <title>Genomic Encyclopedia of Type Strains, Phase IV (KMG-IV): sequencing the most valuable type-strain genomes for metagenomic binning, comparative biology and taxonomic classification.</title>
        <authorList>
            <person name="Goeker M."/>
        </authorList>
    </citation>
    <scope>NUCLEOTIDE SEQUENCE [LARGE SCALE GENOMIC DNA]</scope>
    <source>
        <strain evidence="1 2">DSM 44704</strain>
    </source>
</reference>
<name>A0A318K190_9NOCA</name>
<keyword evidence="2" id="KW-1185">Reference proteome</keyword>
<organism evidence="1 2">
    <name type="scientific">Nocardia tenerifensis</name>
    <dbReference type="NCBI Taxonomy" id="228006"/>
    <lineage>
        <taxon>Bacteria</taxon>
        <taxon>Bacillati</taxon>
        <taxon>Actinomycetota</taxon>
        <taxon>Actinomycetes</taxon>
        <taxon>Mycobacteriales</taxon>
        <taxon>Nocardiaceae</taxon>
        <taxon>Nocardia</taxon>
    </lineage>
</organism>
<dbReference type="Proteomes" id="UP000247569">
    <property type="component" value="Unassembled WGS sequence"/>
</dbReference>
<gene>
    <name evidence="1" type="ORF">DFR70_12682</name>
</gene>
<evidence type="ECO:0000313" key="1">
    <source>
        <dbReference type="EMBL" id="PXX53961.1"/>
    </source>
</evidence>
<dbReference type="SUPFAM" id="SSF53335">
    <property type="entry name" value="S-adenosyl-L-methionine-dependent methyltransferases"/>
    <property type="match status" value="1"/>
</dbReference>
<keyword evidence="1" id="KW-0808">Transferase</keyword>
<dbReference type="Pfam" id="PF04672">
    <property type="entry name" value="Methyltransf_19"/>
    <property type="match status" value="1"/>
</dbReference>
<sequence>MSESNVNEDDEDAEASDSWLASGSPVYVDENHLLRDKQTGVCYDSRSVSMARVHNLWHGGKDYYWVDRDVAESIDDSGVLAAAAAAARAWQFHTTKHLIREHQISQFLDLGVGLPPTPYLHEVATRVDPEATVVYADYDPLIATYARALLDSPPDATYLHGDFTDPAQILKQATTLLDFAHPVAVSLVSVLEYMPPGDPHSMLSILRAHLAPGSFLLLASLTDRASTRTAARSRHELEEAFRVNGVAFVNRSHAEFAALFQGLDLLPPGVVPVGQWTATPGKKPRKTRKRKSSDLPCYVGLARKP</sequence>
<proteinExistence type="predicted"/>
<accession>A0A318K190</accession>
<dbReference type="InterPro" id="IPR006764">
    <property type="entry name" value="SAM_dep_MeTrfase_SAV2177_type"/>
</dbReference>
<keyword evidence="1" id="KW-0489">Methyltransferase</keyword>